<feature type="domain" description="CNNM transmembrane" evidence="5">
    <location>
        <begin position="13"/>
        <end position="198"/>
    </location>
</feature>
<accession>S9TWN2</accession>
<dbReference type="Proteomes" id="UP000015354">
    <property type="component" value="Unassembled WGS sequence"/>
</dbReference>
<comment type="caution">
    <text evidence="6">The sequence shown here is derived from an EMBL/GenBank/DDBJ whole genome shotgun (WGS) entry which is preliminary data.</text>
</comment>
<keyword evidence="7" id="KW-1185">Reference proteome</keyword>
<feature type="transmembrane region" description="Helical" evidence="4">
    <location>
        <begin position="130"/>
        <end position="153"/>
    </location>
</feature>
<dbReference type="PROSITE" id="PS51846">
    <property type="entry name" value="CNNM"/>
    <property type="match status" value="1"/>
</dbReference>
<evidence type="ECO:0000259" key="5">
    <source>
        <dbReference type="PROSITE" id="PS51846"/>
    </source>
</evidence>
<dbReference type="AlphaFoldDB" id="S9TWN2"/>
<evidence type="ECO:0000313" key="7">
    <source>
        <dbReference type="Proteomes" id="UP000015354"/>
    </source>
</evidence>
<dbReference type="Gene3D" id="3.10.580.10">
    <property type="entry name" value="CBS-domain"/>
    <property type="match status" value="1"/>
</dbReference>
<feature type="transmembrane region" description="Helical" evidence="4">
    <location>
        <begin position="21"/>
        <end position="44"/>
    </location>
</feature>
<proteinExistence type="predicted"/>
<keyword evidence="2 4" id="KW-0812">Transmembrane</keyword>
<evidence type="ECO:0000256" key="1">
    <source>
        <dbReference type="ARBA" id="ARBA00022737"/>
    </source>
</evidence>
<keyword evidence="2 4" id="KW-1133">Transmembrane helix</keyword>
<sequence>MSGHSSTFFGLHMEVPTGLNVIFLFILILLAGAMAGLILCVFSLDVNRLNGIIVQGPTTVDGVRAKKVLVVLERPHWLLITLLLWNDIALEMMPLLFNMMLNPFVSIVVSTGITLVFCEMLPQAVFIHHALAVVAFLCPFIQVLMWLSAPIAWPIGKLLDHLVGDKEAVFFRRRDLREVIRYQEVLHQKLRGRVSRSETGPLSLRDSGNDEGGEEDLTKEEITIMLNVLSLSENTAKDMLQLGIEDMYCLHEDTVITHEVVNTVAFQGYNFVLVYKDKKDPTNVTHALMAKALILLTFRNEEDKIQVKDVPLLPLERFDCDMFGIDVFDQLQRLSPTMAVIVERDPLANKEKVLGILSLSNVTEQLHQTAFKAEMDPESRSPMQTMLRSWKTYRRINDKSKLDHSRPSEGSPGHRVHPAHKSISTGRLPPLNVPPLQDFDSAPEALEPAVPQRSDGSSMKGERSDC</sequence>
<dbReference type="GO" id="GO:0010960">
    <property type="term" value="P:magnesium ion homeostasis"/>
    <property type="evidence" value="ECO:0007669"/>
    <property type="project" value="InterPro"/>
</dbReference>
<dbReference type="OrthoDB" id="5353557at2759"/>
<feature type="compositionally biased region" description="Basic and acidic residues" evidence="3">
    <location>
        <begin position="398"/>
        <end position="407"/>
    </location>
</feature>
<dbReference type="GO" id="GO:0016020">
    <property type="term" value="C:membrane"/>
    <property type="evidence" value="ECO:0007669"/>
    <property type="project" value="UniProtKB-UniRule"/>
</dbReference>
<dbReference type="GO" id="GO:0030026">
    <property type="term" value="P:intracellular manganese ion homeostasis"/>
    <property type="evidence" value="ECO:0007669"/>
    <property type="project" value="TreeGrafter"/>
</dbReference>
<dbReference type="PANTHER" id="PTHR12064:SF97">
    <property type="entry name" value="METAL TRANSPORTER CNNM-5"/>
    <property type="match status" value="1"/>
</dbReference>
<name>S9TWN2_9TRYP</name>
<dbReference type="InterPro" id="IPR045095">
    <property type="entry name" value="ACDP"/>
</dbReference>
<dbReference type="GO" id="GO:0005737">
    <property type="term" value="C:cytoplasm"/>
    <property type="evidence" value="ECO:0007669"/>
    <property type="project" value="TreeGrafter"/>
</dbReference>
<protein>
    <submittedName>
        <fullName evidence="6">CBS domain-containing protein</fullName>
    </submittedName>
</protein>
<evidence type="ECO:0000313" key="6">
    <source>
        <dbReference type="EMBL" id="EPY20994.1"/>
    </source>
</evidence>
<evidence type="ECO:0000256" key="3">
    <source>
        <dbReference type="SAM" id="MobiDB-lite"/>
    </source>
</evidence>
<reference evidence="6 7" key="1">
    <citation type="journal article" date="2013" name="PLoS ONE">
        <title>Predicting the Proteins of Angomonas deanei, Strigomonas culicis and Their Respective Endosymbionts Reveals New Aspects of the Trypanosomatidae Family.</title>
        <authorList>
            <person name="Motta M.C."/>
            <person name="Martins A.C."/>
            <person name="de Souza S.S."/>
            <person name="Catta-Preta C.M."/>
            <person name="Silva R."/>
            <person name="Klein C.C."/>
            <person name="de Almeida L.G."/>
            <person name="de Lima Cunha O."/>
            <person name="Ciapina L.P."/>
            <person name="Brocchi M."/>
            <person name="Colabardini A.C."/>
            <person name="de Araujo Lima B."/>
            <person name="Machado C.R."/>
            <person name="de Almeida Soares C.M."/>
            <person name="Probst C.M."/>
            <person name="de Menezes C.B."/>
            <person name="Thompson C.E."/>
            <person name="Bartholomeu D.C."/>
            <person name="Gradia D.F."/>
            <person name="Pavoni D.P."/>
            <person name="Grisard E.C."/>
            <person name="Fantinatti-Garboggini F."/>
            <person name="Marchini F.K."/>
            <person name="Rodrigues-Luiz G.F."/>
            <person name="Wagner G."/>
            <person name="Goldman G.H."/>
            <person name="Fietto J.L."/>
            <person name="Elias M.C."/>
            <person name="Goldman M.H."/>
            <person name="Sagot M.F."/>
            <person name="Pereira M."/>
            <person name="Stoco P.H."/>
            <person name="de Mendonca-Neto R.P."/>
            <person name="Teixeira S.M."/>
            <person name="Maciel T.E."/>
            <person name="de Oliveira Mendes T.A."/>
            <person name="Urmenyi T.P."/>
            <person name="de Souza W."/>
            <person name="Schenkman S."/>
            <person name="de Vasconcelos A.T."/>
        </authorList>
    </citation>
    <scope>NUCLEOTIDE SEQUENCE [LARGE SCALE GENOMIC DNA]</scope>
</reference>
<dbReference type="Pfam" id="PF01595">
    <property type="entry name" value="CNNM"/>
    <property type="match status" value="1"/>
</dbReference>
<evidence type="ECO:0000256" key="2">
    <source>
        <dbReference type="PROSITE-ProRule" id="PRU01193"/>
    </source>
</evidence>
<dbReference type="InterPro" id="IPR046342">
    <property type="entry name" value="CBS_dom_sf"/>
</dbReference>
<evidence type="ECO:0000256" key="4">
    <source>
        <dbReference type="SAM" id="Phobius"/>
    </source>
</evidence>
<keyword evidence="1" id="KW-0677">Repeat</keyword>
<feature type="region of interest" description="Disordered" evidence="3">
    <location>
        <begin position="398"/>
        <end position="466"/>
    </location>
</feature>
<dbReference type="EMBL" id="ATMH01008740">
    <property type="protein sequence ID" value="EPY20994.1"/>
    <property type="molecule type" value="Genomic_DNA"/>
</dbReference>
<gene>
    <name evidence="6" type="ORF">STCU_08740</name>
</gene>
<keyword evidence="2 4" id="KW-0472">Membrane</keyword>
<organism evidence="6 7">
    <name type="scientific">Strigomonas culicis</name>
    <dbReference type="NCBI Taxonomy" id="28005"/>
    <lineage>
        <taxon>Eukaryota</taxon>
        <taxon>Discoba</taxon>
        <taxon>Euglenozoa</taxon>
        <taxon>Kinetoplastea</taxon>
        <taxon>Metakinetoplastina</taxon>
        <taxon>Trypanosomatida</taxon>
        <taxon>Trypanosomatidae</taxon>
        <taxon>Strigomonadinae</taxon>
        <taxon>Strigomonas</taxon>
    </lineage>
</organism>
<feature type="transmembrane region" description="Helical" evidence="4">
    <location>
        <begin position="95"/>
        <end position="118"/>
    </location>
</feature>
<dbReference type="InterPro" id="IPR002550">
    <property type="entry name" value="CNNM"/>
</dbReference>
<dbReference type="PANTHER" id="PTHR12064">
    <property type="entry name" value="METAL TRANSPORTER CNNM"/>
    <property type="match status" value="1"/>
</dbReference>